<dbReference type="AlphaFoldDB" id="A0A8J5MEJ2"/>
<accession>A0A8J5MEJ2</accession>
<feature type="non-terminal residue" evidence="2">
    <location>
        <position position="1"/>
    </location>
</feature>
<dbReference type="EMBL" id="JAENGY010001062">
    <property type="protein sequence ID" value="KAG6953004.1"/>
    <property type="molecule type" value="Genomic_DNA"/>
</dbReference>
<gene>
    <name evidence="2" type="ORF">JG688_00013028</name>
</gene>
<evidence type="ECO:0000313" key="3">
    <source>
        <dbReference type="Proteomes" id="UP000709295"/>
    </source>
</evidence>
<evidence type="ECO:0000256" key="1">
    <source>
        <dbReference type="SAM" id="MobiDB-lite"/>
    </source>
</evidence>
<sequence length="190" mass="21086">YFLPKWKGEPRKEAGPRLKSAPKKPKAEIVDWRPSEDEGIGIGETVFVSWAQEEEPEVPGGDPPDPEVNAVAVAGLEQAEIKSVENELVEDETGSGTPEPRYARTRSLTLWGACGPGEEATVLAGTQMAVEKEAYDKELEERLNPLDEVELARRMKKNGEAGERTFVGRNIELLRYPSGRTRTDERARGR</sequence>
<reference evidence="2" key="1">
    <citation type="submission" date="2021-01" db="EMBL/GenBank/DDBJ databases">
        <title>Phytophthora aleatoria, a newly-described species from Pinus radiata is distinct from Phytophthora cactorum isolates based on comparative genomics.</title>
        <authorList>
            <person name="Mcdougal R."/>
            <person name="Panda P."/>
            <person name="Williams N."/>
            <person name="Studholme D.J."/>
        </authorList>
    </citation>
    <scope>NUCLEOTIDE SEQUENCE</scope>
    <source>
        <strain evidence="2">NZFS 4037</strain>
    </source>
</reference>
<feature type="region of interest" description="Disordered" evidence="1">
    <location>
        <begin position="1"/>
        <end position="27"/>
    </location>
</feature>
<protein>
    <submittedName>
        <fullName evidence="2">Uncharacterized protein</fullName>
    </submittedName>
</protein>
<dbReference type="Proteomes" id="UP000709295">
    <property type="component" value="Unassembled WGS sequence"/>
</dbReference>
<feature type="region of interest" description="Disordered" evidence="1">
    <location>
        <begin position="84"/>
        <end position="103"/>
    </location>
</feature>
<name>A0A8J5MEJ2_9STRA</name>
<keyword evidence="3" id="KW-1185">Reference proteome</keyword>
<feature type="compositionally biased region" description="Basic and acidic residues" evidence="1">
    <location>
        <begin position="1"/>
        <end position="16"/>
    </location>
</feature>
<comment type="caution">
    <text evidence="2">The sequence shown here is derived from an EMBL/GenBank/DDBJ whole genome shotgun (WGS) entry which is preliminary data.</text>
</comment>
<organism evidence="2 3">
    <name type="scientific">Phytophthora aleatoria</name>
    <dbReference type="NCBI Taxonomy" id="2496075"/>
    <lineage>
        <taxon>Eukaryota</taxon>
        <taxon>Sar</taxon>
        <taxon>Stramenopiles</taxon>
        <taxon>Oomycota</taxon>
        <taxon>Peronosporomycetes</taxon>
        <taxon>Peronosporales</taxon>
        <taxon>Peronosporaceae</taxon>
        <taxon>Phytophthora</taxon>
    </lineage>
</organism>
<evidence type="ECO:0000313" key="2">
    <source>
        <dbReference type="EMBL" id="KAG6953004.1"/>
    </source>
</evidence>
<proteinExistence type="predicted"/>